<dbReference type="Gene3D" id="1.20.120.1220">
    <property type="match status" value="1"/>
</dbReference>
<feature type="transmembrane region" description="Helical" evidence="2">
    <location>
        <begin position="52"/>
        <end position="73"/>
    </location>
</feature>
<comment type="similarity">
    <text evidence="1">Belongs to the peptidase A24 family.</text>
</comment>
<keyword evidence="2" id="KW-0812">Transmembrane</keyword>
<evidence type="ECO:0000256" key="1">
    <source>
        <dbReference type="ARBA" id="ARBA00005801"/>
    </source>
</evidence>
<dbReference type="GO" id="GO:0004190">
    <property type="term" value="F:aspartic-type endopeptidase activity"/>
    <property type="evidence" value="ECO:0007669"/>
    <property type="project" value="InterPro"/>
</dbReference>
<dbReference type="Pfam" id="PF01478">
    <property type="entry name" value="Peptidase_A24"/>
    <property type="match status" value="1"/>
</dbReference>
<organism evidence="4">
    <name type="scientific">marine sediment metagenome</name>
    <dbReference type="NCBI Taxonomy" id="412755"/>
    <lineage>
        <taxon>unclassified sequences</taxon>
        <taxon>metagenomes</taxon>
        <taxon>ecological metagenomes</taxon>
    </lineage>
</organism>
<dbReference type="InterPro" id="IPR000045">
    <property type="entry name" value="Prepilin_IV_endopep_pep"/>
</dbReference>
<name>X1KLT4_9ZZZZ</name>
<dbReference type="PANTHER" id="PTHR30487">
    <property type="entry name" value="TYPE 4 PREPILIN-LIKE PROTEINS LEADER PEPTIDE-PROCESSING ENZYME"/>
    <property type="match status" value="1"/>
</dbReference>
<dbReference type="GO" id="GO:0005886">
    <property type="term" value="C:plasma membrane"/>
    <property type="evidence" value="ECO:0007669"/>
    <property type="project" value="TreeGrafter"/>
</dbReference>
<feature type="transmembrane region" description="Helical" evidence="2">
    <location>
        <begin position="26"/>
        <end position="45"/>
    </location>
</feature>
<feature type="domain" description="Prepilin type IV endopeptidase peptidase" evidence="3">
    <location>
        <begin position="3"/>
        <end position="114"/>
    </location>
</feature>
<protein>
    <recommendedName>
        <fullName evidence="3">Prepilin type IV endopeptidase peptidase domain-containing protein</fullName>
    </recommendedName>
</protein>
<keyword evidence="2" id="KW-1133">Transmembrane helix</keyword>
<reference evidence="4" key="1">
    <citation type="journal article" date="2014" name="Front. Microbiol.">
        <title>High frequency of phylogenetically diverse reductive dehalogenase-homologous genes in deep subseafloor sedimentary metagenomes.</title>
        <authorList>
            <person name="Kawai M."/>
            <person name="Futagami T."/>
            <person name="Toyoda A."/>
            <person name="Takaki Y."/>
            <person name="Nishi S."/>
            <person name="Hori S."/>
            <person name="Arai W."/>
            <person name="Tsubouchi T."/>
            <person name="Morono Y."/>
            <person name="Uchiyama I."/>
            <person name="Ito T."/>
            <person name="Fujiyama A."/>
            <person name="Inagaki F."/>
            <person name="Takami H."/>
        </authorList>
    </citation>
    <scope>NUCLEOTIDE SEQUENCE</scope>
    <source>
        <strain evidence="4">Expedition CK06-06</strain>
    </source>
</reference>
<evidence type="ECO:0000259" key="3">
    <source>
        <dbReference type="Pfam" id="PF01478"/>
    </source>
</evidence>
<evidence type="ECO:0000313" key="4">
    <source>
        <dbReference type="EMBL" id="GAI07638.1"/>
    </source>
</evidence>
<gene>
    <name evidence="4" type="ORF">S06H3_17487</name>
</gene>
<dbReference type="AlphaFoldDB" id="X1KLT4"/>
<dbReference type="EMBL" id="BARV01008743">
    <property type="protein sequence ID" value="GAI07638.1"/>
    <property type="molecule type" value="Genomic_DNA"/>
</dbReference>
<evidence type="ECO:0000256" key="2">
    <source>
        <dbReference type="SAM" id="Phobius"/>
    </source>
</evidence>
<comment type="caution">
    <text evidence="4">The sequence shown here is derived from an EMBL/GenBank/DDBJ whole genome shotgun (WGS) entry which is preliminary data.</text>
</comment>
<dbReference type="InterPro" id="IPR050882">
    <property type="entry name" value="Prepilin_peptidase/N-MTase"/>
</dbReference>
<dbReference type="GO" id="GO:0006465">
    <property type="term" value="P:signal peptide processing"/>
    <property type="evidence" value="ECO:0007669"/>
    <property type="project" value="TreeGrafter"/>
</dbReference>
<feature type="transmembrane region" description="Helical" evidence="2">
    <location>
        <begin position="130"/>
        <end position="153"/>
    </location>
</feature>
<feature type="transmembrane region" description="Helical" evidence="2">
    <location>
        <begin position="85"/>
        <end position="118"/>
    </location>
</feature>
<sequence length="184" mass="19784">MAFYTCLLIIIFVVDLEQGLILNKVVYPGMVVALILAIFLPQPWITQLKFHGIANFAIGGGIGFVLLLLIAIISRGGIGWGDVKLAALIGLATGFPLVFVALIMGAIIGGLVAVFMLIARKRGRKETIPFGPFLSLATWITLLWGSSILSWYLGIDVKYHGCQGSAFAASRGSRNYHQTSGFQG</sequence>
<dbReference type="PANTHER" id="PTHR30487:SF0">
    <property type="entry name" value="PREPILIN LEADER PEPTIDASE_N-METHYLTRANSFERASE-RELATED"/>
    <property type="match status" value="1"/>
</dbReference>
<proteinExistence type="inferred from homology"/>
<keyword evidence="2" id="KW-0472">Membrane</keyword>
<accession>X1KLT4</accession>